<keyword evidence="1" id="KW-0805">Transcription regulation</keyword>
<dbReference type="PROSITE" id="PS01081">
    <property type="entry name" value="HTH_TETR_1"/>
    <property type="match status" value="1"/>
</dbReference>
<keyword evidence="3" id="KW-0804">Transcription</keyword>
<dbReference type="Proteomes" id="UP001589608">
    <property type="component" value="Unassembled WGS sequence"/>
</dbReference>
<evidence type="ECO:0000256" key="3">
    <source>
        <dbReference type="ARBA" id="ARBA00023163"/>
    </source>
</evidence>
<dbReference type="Gene3D" id="1.10.10.60">
    <property type="entry name" value="Homeodomain-like"/>
    <property type="match status" value="1"/>
</dbReference>
<dbReference type="Pfam" id="PF17754">
    <property type="entry name" value="TetR_C_14"/>
    <property type="match status" value="1"/>
</dbReference>
<keyword evidence="2 4" id="KW-0238">DNA-binding</keyword>
<dbReference type="SUPFAM" id="SSF46689">
    <property type="entry name" value="Homeodomain-like"/>
    <property type="match status" value="1"/>
</dbReference>
<dbReference type="Gene3D" id="1.10.357.10">
    <property type="entry name" value="Tetracycline Repressor, domain 2"/>
    <property type="match status" value="1"/>
</dbReference>
<evidence type="ECO:0000313" key="7">
    <source>
        <dbReference type="Proteomes" id="UP001589608"/>
    </source>
</evidence>
<keyword evidence="7" id="KW-1185">Reference proteome</keyword>
<sequence length="191" mass="20194">MGLREEKKRQTRAALIAAAATLFAERGYEATTVADIAAAANVSTRTFFSYFPAKEDVLFAGTDERLAAMAAAFAEGPPATPLEAMHRIAEQVLSASPDLPGADRLAIMLARPELQAQALQRLLAAQRLIGEWLLRAYPDRLDAPLSRAVAGALVGALVGTVLGGAAPAELSAQIHRALRLLEDGLRTLGQP</sequence>
<feature type="DNA-binding region" description="H-T-H motif" evidence="4">
    <location>
        <begin position="32"/>
        <end position="51"/>
    </location>
</feature>
<comment type="caution">
    <text evidence="6">The sequence shown here is derived from an EMBL/GenBank/DDBJ whole genome shotgun (WGS) entry which is preliminary data.</text>
</comment>
<dbReference type="InterPro" id="IPR009057">
    <property type="entry name" value="Homeodomain-like_sf"/>
</dbReference>
<protein>
    <submittedName>
        <fullName evidence="6">TetR family transcriptional regulator</fullName>
    </submittedName>
</protein>
<organism evidence="6 7">
    <name type="scientific">Dactylosporangium vinaceum</name>
    <dbReference type="NCBI Taxonomy" id="53362"/>
    <lineage>
        <taxon>Bacteria</taxon>
        <taxon>Bacillati</taxon>
        <taxon>Actinomycetota</taxon>
        <taxon>Actinomycetes</taxon>
        <taxon>Micromonosporales</taxon>
        <taxon>Micromonosporaceae</taxon>
        <taxon>Dactylosporangium</taxon>
    </lineage>
</organism>
<name>A0ABV5M2B0_9ACTN</name>
<dbReference type="InterPro" id="IPR023772">
    <property type="entry name" value="DNA-bd_HTH_TetR-type_CS"/>
</dbReference>
<gene>
    <name evidence="6" type="ORF">ACFFTR_07720</name>
</gene>
<dbReference type="PRINTS" id="PR00455">
    <property type="entry name" value="HTHTETR"/>
</dbReference>
<dbReference type="InterPro" id="IPR041347">
    <property type="entry name" value="MftR_C"/>
</dbReference>
<evidence type="ECO:0000256" key="2">
    <source>
        <dbReference type="ARBA" id="ARBA00023125"/>
    </source>
</evidence>
<dbReference type="InterPro" id="IPR001647">
    <property type="entry name" value="HTH_TetR"/>
</dbReference>
<reference evidence="6 7" key="1">
    <citation type="submission" date="2024-09" db="EMBL/GenBank/DDBJ databases">
        <authorList>
            <person name="Sun Q."/>
            <person name="Mori K."/>
        </authorList>
    </citation>
    <scope>NUCLEOTIDE SEQUENCE [LARGE SCALE GENOMIC DNA]</scope>
    <source>
        <strain evidence="6 7">JCM 3307</strain>
    </source>
</reference>
<dbReference type="PANTHER" id="PTHR30055">
    <property type="entry name" value="HTH-TYPE TRANSCRIPTIONAL REGULATOR RUTR"/>
    <property type="match status" value="1"/>
</dbReference>
<dbReference type="RefSeq" id="WP_223103258.1">
    <property type="nucleotide sequence ID" value="NZ_CP061913.1"/>
</dbReference>
<feature type="domain" description="HTH tetR-type" evidence="5">
    <location>
        <begin position="9"/>
        <end position="69"/>
    </location>
</feature>
<dbReference type="EMBL" id="JBHMCA010000018">
    <property type="protein sequence ID" value="MFB9442966.1"/>
    <property type="molecule type" value="Genomic_DNA"/>
</dbReference>
<proteinExistence type="predicted"/>
<dbReference type="InterPro" id="IPR050109">
    <property type="entry name" value="HTH-type_TetR-like_transc_reg"/>
</dbReference>
<evidence type="ECO:0000259" key="5">
    <source>
        <dbReference type="PROSITE" id="PS50977"/>
    </source>
</evidence>
<dbReference type="Pfam" id="PF00440">
    <property type="entry name" value="TetR_N"/>
    <property type="match status" value="1"/>
</dbReference>
<evidence type="ECO:0000313" key="6">
    <source>
        <dbReference type="EMBL" id="MFB9442966.1"/>
    </source>
</evidence>
<dbReference type="PROSITE" id="PS50977">
    <property type="entry name" value="HTH_TETR_2"/>
    <property type="match status" value="1"/>
</dbReference>
<evidence type="ECO:0000256" key="1">
    <source>
        <dbReference type="ARBA" id="ARBA00023015"/>
    </source>
</evidence>
<accession>A0ABV5M2B0</accession>
<dbReference type="PANTHER" id="PTHR30055:SF234">
    <property type="entry name" value="HTH-TYPE TRANSCRIPTIONAL REGULATOR BETI"/>
    <property type="match status" value="1"/>
</dbReference>
<evidence type="ECO:0000256" key="4">
    <source>
        <dbReference type="PROSITE-ProRule" id="PRU00335"/>
    </source>
</evidence>